<evidence type="ECO:0000256" key="6">
    <source>
        <dbReference type="ARBA" id="ARBA00023033"/>
    </source>
</evidence>
<keyword evidence="9" id="KW-1185">Reference proteome</keyword>
<feature type="domain" description="FAD-binding" evidence="7">
    <location>
        <begin position="5"/>
        <end position="346"/>
    </location>
</feature>
<evidence type="ECO:0000256" key="1">
    <source>
        <dbReference type="ARBA" id="ARBA00001974"/>
    </source>
</evidence>
<dbReference type="EMBL" id="JACJQH010000005">
    <property type="protein sequence ID" value="MBD2194805.1"/>
    <property type="molecule type" value="Genomic_DNA"/>
</dbReference>
<dbReference type="Pfam" id="PF01494">
    <property type="entry name" value="FAD_binding_3"/>
    <property type="match status" value="1"/>
</dbReference>
<dbReference type="InterPro" id="IPR002938">
    <property type="entry name" value="FAD-bd"/>
</dbReference>
<dbReference type="Proteomes" id="UP000658514">
    <property type="component" value="Unassembled WGS sequence"/>
</dbReference>
<dbReference type="RefSeq" id="WP_190550049.1">
    <property type="nucleotide sequence ID" value="NZ_CAWPNO010000084.1"/>
</dbReference>
<evidence type="ECO:0000256" key="3">
    <source>
        <dbReference type="ARBA" id="ARBA00022827"/>
    </source>
</evidence>
<dbReference type="SUPFAM" id="SSF51905">
    <property type="entry name" value="FAD/NAD(P)-binding domain"/>
    <property type="match status" value="1"/>
</dbReference>
<dbReference type="InterPro" id="IPR036188">
    <property type="entry name" value="FAD/NAD-bd_sf"/>
</dbReference>
<keyword evidence="6 8" id="KW-0503">Monooxygenase</keyword>
<keyword evidence="3" id="KW-0274">FAD</keyword>
<name>A0ABR8A5U7_9CYAN</name>
<gene>
    <name evidence="8" type="ORF">H6G24_04750</name>
</gene>
<keyword evidence="2" id="KW-0285">Flavoprotein</keyword>
<dbReference type="GO" id="GO:0004497">
    <property type="term" value="F:monooxygenase activity"/>
    <property type="evidence" value="ECO:0007669"/>
    <property type="project" value="UniProtKB-KW"/>
</dbReference>
<reference evidence="8 9" key="1">
    <citation type="journal article" date="2020" name="ISME J.">
        <title>Comparative genomics reveals insights into cyanobacterial evolution and habitat adaptation.</title>
        <authorList>
            <person name="Chen M.Y."/>
            <person name="Teng W.K."/>
            <person name="Zhao L."/>
            <person name="Hu C.X."/>
            <person name="Zhou Y.K."/>
            <person name="Han B.P."/>
            <person name="Song L.R."/>
            <person name="Shu W.S."/>
        </authorList>
    </citation>
    <scope>NUCLEOTIDE SEQUENCE [LARGE SCALE GENOMIC DNA]</scope>
    <source>
        <strain evidence="8 9">FACHB-288</strain>
    </source>
</reference>
<sequence>MLQKIVIIGAGPAGLLLAHYLLRRGKYNVEIYEQRSDPRLMDTSPERTFPISLQERGRKAIRSIAGLEEAIAAASVFCNGTKIYRQSGKARDISRAVPIMTIDRNRLVMILLEHLTQSYTTEQLRVKFGCQCLQVDRKAKTVILQPEQGEAFTLTYDRLVAADGARSRIREYLAQDAGLHCEQSYVPDAYKTVILPRFNPALGLELEADKIHAWNLNKTRMMMVPQPGDRLNGMIVFDAQQNPLAGLSSKEEILAFFKDKFPLIGQLMSADEAEALLQRPVARLVTVSCDRFHEGDSILVIGDAAHAVSPSIGQGCNASLEDVLIFEQFLAQYQDDWAQALPAFSAHRVPEAHALKELSDYSFPPTKILAIEFVLRLMTGKLLHKWFPQWVKPFVLDLLQDENLSYSQILSLSQGWINKVKRSQLRTS</sequence>
<evidence type="ECO:0000256" key="5">
    <source>
        <dbReference type="ARBA" id="ARBA00023002"/>
    </source>
</evidence>
<organism evidence="8 9">
    <name type="scientific">Calothrix parietina FACHB-288</name>
    <dbReference type="NCBI Taxonomy" id="2692896"/>
    <lineage>
        <taxon>Bacteria</taxon>
        <taxon>Bacillati</taxon>
        <taxon>Cyanobacteriota</taxon>
        <taxon>Cyanophyceae</taxon>
        <taxon>Nostocales</taxon>
        <taxon>Calotrichaceae</taxon>
        <taxon>Calothrix</taxon>
    </lineage>
</organism>
<evidence type="ECO:0000313" key="9">
    <source>
        <dbReference type="Proteomes" id="UP000658514"/>
    </source>
</evidence>
<evidence type="ECO:0000256" key="4">
    <source>
        <dbReference type="ARBA" id="ARBA00022857"/>
    </source>
</evidence>
<dbReference type="PANTHER" id="PTHR46028">
    <property type="entry name" value="KYNURENINE 3-MONOOXYGENASE"/>
    <property type="match status" value="1"/>
</dbReference>
<comment type="cofactor">
    <cofactor evidence="1">
        <name>FAD</name>
        <dbReference type="ChEBI" id="CHEBI:57692"/>
    </cofactor>
</comment>
<evidence type="ECO:0000313" key="8">
    <source>
        <dbReference type="EMBL" id="MBD2194805.1"/>
    </source>
</evidence>
<proteinExistence type="predicted"/>
<evidence type="ECO:0000256" key="2">
    <source>
        <dbReference type="ARBA" id="ARBA00022630"/>
    </source>
</evidence>
<protein>
    <submittedName>
        <fullName evidence="8">FAD-dependent monooxygenase</fullName>
    </submittedName>
</protein>
<dbReference type="PANTHER" id="PTHR46028:SF2">
    <property type="entry name" value="KYNURENINE 3-MONOOXYGENASE"/>
    <property type="match status" value="1"/>
</dbReference>
<keyword evidence="5" id="KW-0560">Oxidoreductase</keyword>
<keyword evidence="4" id="KW-0521">NADP</keyword>
<comment type="caution">
    <text evidence="8">The sequence shown here is derived from an EMBL/GenBank/DDBJ whole genome shotgun (WGS) entry which is preliminary data.</text>
</comment>
<evidence type="ECO:0000259" key="7">
    <source>
        <dbReference type="Pfam" id="PF01494"/>
    </source>
</evidence>
<accession>A0ABR8A5U7</accession>
<dbReference type="Gene3D" id="3.50.50.60">
    <property type="entry name" value="FAD/NAD(P)-binding domain"/>
    <property type="match status" value="1"/>
</dbReference>
<dbReference type="PRINTS" id="PR00420">
    <property type="entry name" value="RNGMNOXGNASE"/>
</dbReference>